<dbReference type="AlphaFoldDB" id="G0V209"/>
<reference evidence="3" key="1">
    <citation type="journal article" date="2012" name="Proc. Natl. Acad. Sci. U.S.A.">
        <title>Antigenic diversity is generated by distinct evolutionary mechanisms in African trypanosome species.</title>
        <authorList>
            <person name="Jackson A.P."/>
            <person name="Berry A."/>
            <person name="Aslett M."/>
            <person name="Allison H.C."/>
            <person name="Burton P."/>
            <person name="Vavrova-Anderson J."/>
            <person name="Brown R."/>
            <person name="Browne H."/>
            <person name="Corton N."/>
            <person name="Hauser H."/>
            <person name="Gamble J."/>
            <person name="Gilderthorp R."/>
            <person name="Marcello L."/>
            <person name="McQuillan J."/>
            <person name="Otto T.D."/>
            <person name="Quail M.A."/>
            <person name="Sanders M.J."/>
            <person name="van Tonder A."/>
            <person name="Ginger M.L."/>
            <person name="Field M.C."/>
            <person name="Barry J.D."/>
            <person name="Hertz-Fowler C."/>
            <person name="Berriman M."/>
        </authorList>
    </citation>
    <scope>NUCLEOTIDE SEQUENCE</scope>
    <source>
        <strain evidence="3">IL3000</strain>
    </source>
</reference>
<keyword evidence="1" id="KW-0175">Coiled coil</keyword>
<organism evidence="3">
    <name type="scientific">Trypanosoma congolense (strain IL3000)</name>
    <dbReference type="NCBI Taxonomy" id="1068625"/>
    <lineage>
        <taxon>Eukaryota</taxon>
        <taxon>Discoba</taxon>
        <taxon>Euglenozoa</taxon>
        <taxon>Kinetoplastea</taxon>
        <taxon>Metakinetoplastina</taxon>
        <taxon>Trypanosomatida</taxon>
        <taxon>Trypanosomatidae</taxon>
        <taxon>Trypanosoma</taxon>
        <taxon>Nannomonas</taxon>
    </lineage>
</organism>
<dbReference type="EMBL" id="HE575324">
    <property type="protein sequence ID" value="CCC95681.1"/>
    <property type="molecule type" value="Genomic_DNA"/>
</dbReference>
<feature type="region of interest" description="Disordered" evidence="2">
    <location>
        <begin position="63"/>
        <end position="86"/>
    </location>
</feature>
<protein>
    <submittedName>
        <fullName evidence="3">Uncharacterized protein TCIL3000_11_11730</fullName>
    </submittedName>
</protein>
<sequence length="348" mass="42095">MPLPPVEDAPNSMSRRHYLVERNRLRVKAYEPTRREFDEESLKLAKQCAERRATMLNSWKSSVPLHADGTRPLPGAARRQREKDAHALNLTAPPVLDDDELHKRERKAQFRKDILQQRKDREEYLRNWRANEKAYDDALLATNTEFARKIQEQEREKAREIKDYMNRMRATNLQELEKKRERQRERDEADLAALRTAQETQRLKAEADERRAKDIKRLMQIENQENYSYSKKKQEEDKAREDAWISTMMAHDAALAERERQNQEQKRRQFKEDFNNTVEKQKEFRRLHNYDEPHETIRKRNEEAAAAAVRLRQEERLKNSQRQKQYREELMKQMREKYEWQLTHLDGI</sequence>
<dbReference type="VEuPathDB" id="TriTrypDB:TcIL3000.11.11730"/>
<gene>
    <name evidence="3" type="ORF">TCIL3000_11_11730</name>
</gene>
<accession>G0V209</accession>
<name>G0V209_TRYCI</name>
<evidence type="ECO:0000256" key="1">
    <source>
        <dbReference type="SAM" id="Coils"/>
    </source>
</evidence>
<feature type="coiled-coil region" evidence="1">
    <location>
        <begin position="253"/>
        <end position="314"/>
    </location>
</feature>
<feature type="coiled-coil region" evidence="1">
    <location>
        <begin position="143"/>
        <end position="225"/>
    </location>
</feature>
<proteinExistence type="predicted"/>
<evidence type="ECO:0000313" key="3">
    <source>
        <dbReference type="EMBL" id="CCC95681.1"/>
    </source>
</evidence>
<evidence type="ECO:0000256" key="2">
    <source>
        <dbReference type="SAM" id="MobiDB-lite"/>
    </source>
</evidence>